<dbReference type="AlphaFoldDB" id="A0A432W216"/>
<dbReference type="OrthoDB" id="2087278at2"/>
<dbReference type="PANTHER" id="PTHR35091:SF2">
    <property type="entry name" value="FLAGELLAR PROTEIN FLIL"/>
    <property type="match status" value="1"/>
</dbReference>
<gene>
    <name evidence="11" type="ORF">CWE08_00680</name>
</gene>
<keyword evidence="11" id="KW-0969">Cilium</keyword>
<reference evidence="12" key="1">
    <citation type="journal article" date="2018" name="Front. Microbiol.">
        <title>Genome-Based Analysis Reveals the Taxonomy and Diversity of the Family Idiomarinaceae.</title>
        <authorList>
            <person name="Liu Y."/>
            <person name="Lai Q."/>
            <person name="Shao Z."/>
        </authorList>
    </citation>
    <scope>NUCLEOTIDE SEQUENCE [LARGE SCALE GENOMIC DNA]</scope>
    <source>
        <strain evidence="12">GBPy7</strain>
    </source>
</reference>
<evidence type="ECO:0000313" key="11">
    <source>
        <dbReference type="EMBL" id="RUO23203.1"/>
    </source>
</evidence>
<keyword evidence="11" id="KW-0282">Flagellum</keyword>
<dbReference type="Proteomes" id="UP000288395">
    <property type="component" value="Unassembled WGS sequence"/>
</dbReference>
<comment type="subcellular location">
    <subcellularLocation>
        <location evidence="10">Cell inner membrane</location>
    </subcellularLocation>
    <subcellularLocation>
        <location evidence="2">Cell membrane</location>
        <topology evidence="2">Single-pass membrane protein</topology>
    </subcellularLocation>
</comment>
<keyword evidence="11" id="KW-0966">Cell projection</keyword>
<dbReference type="InterPro" id="IPR005503">
    <property type="entry name" value="FliL"/>
</dbReference>
<dbReference type="PANTHER" id="PTHR35091">
    <property type="entry name" value="FLAGELLAR PROTEIN FLIL"/>
    <property type="match status" value="1"/>
</dbReference>
<evidence type="ECO:0000256" key="4">
    <source>
        <dbReference type="ARBA" id="ARBA00022475"/>
    </source>
</evidence>
<evidence type="ECO:0000256" key="2">
    <source>
        <dbReference type="ARBA" id="ARBA00004162"/>
    </source>
</evidence>
<keyword evidence="12" id="KW-1185">Reference proteome</keyword>
<comment type="similarity">
    <text evidence="3 10">Belongs to the FliL family.</text>
</comment>
<accession>A0A432W216</accession>
<evidence type="ECO:0000256" key="8">
    <source>
        <dbReference type="ARBA" id="ARBA00022989"/>
    </source>
</evidence>
<evidence type="ECO:0000256" key="10">
    <source>
        <dbReference type="RuleBase" id="RU364125"/>
    </source>
</evidence>
<keyword evidence="8 10" id="KW-1133">Transmembrane helix</keyword>
<evidence type="ECO:0000256" key="3">
    <source>
        <dbReference type="ARBA" id="ARBA00008281"/>
    </source>
</evidence>
<evidence type="ECO:0000256" key="7">
    <source>
        <dbReference type="ARBA" id="ARBA00022779"/>
    </source>
</evidence>
<dbReference type="Pfam" id="PF03748">
    <property type="entry name" value="FliL"/>
    <property type="match status" value="1"/>
</dbReference>
<evidence type="ECO:0000256" key="6">
    <source>
        <dbReference type="ARBA" id="ARBA00022692"/>
    </source>
</evidence>
<proteinExistence type="inferred from homology"/>
<evidence type="ECO:0000256" key="9">
    <source>
        <dbReference type="ARBA" id="ARBA00023136"/>
    </source>
</evidence>
<keyword evidence="4" id="KW-1003">Cell membrane</keyword>
<protein>
    <recommendedName>
        <fullName evidence="10">Flagellar protein FliL</fullName>
    </recommendedName>
</protein>
<name>A0A432W216_9GAMM</name>
<dbReference type="GO" id="GO:0071978">
    <property type="term" value="P:bacterial-type flagellum-dependent swarming motility"/>
    <property type="evidence" value="ECO:0007669"/>
    <property type="project" value="TreeGrafter"/>
</dbReference>
<dbReference type="GO" id="GO:0005886">
    <property type="term" value="C:plasma membrane"/>
    <property type="evidence" value="ECO:0007669"/>
    <property type="project" value="UniProtKB-SubCell"/>
</dbReference>
<keyword evidence="9 10" id="KW-0472">Membrane</keyword>
<dbReference type="RefSeq" id="WP_126764742.1">
    <property type="nucleotide sequence ID" value="NZ_PIPJ01000001.1"/>
</dbReference>
<sequence>MAKPQAKNKDSNNTIILALVGLVAIMIAVTAVNTWLLLDTRTTAMNALAANSPAAERIREPVFLKIEPFTVNLRSDQFGPRLLYTGMTLEVQDGDTQQTLVDNMPQVRSRLLVMLSGLDAERISTTDGKTELAERIKVRLSEPYANSTAEIEIFEVLFTEFIVQ</sequence>
<feature type="transmembrane region" description="Helical" evidence="10">
    <location>
        <begin position="15"/>
        <end position="38"/>
    </location>
</feature>
<keyword evidence="10" id="KW-0997">Cell inner membrane</keyword>
<dbReference type="GO" id="GO:0009425">
    <property type="term" value="C:bacterial-type flagellum basal body"/>
    <property type="evidence" value="ECO:0007669"/>
    <property type="project" value="InterPro"/>
</dbReference>
<comment type="caution">
    <text evidence="11">The sequence shown here is derived from an EMBL/GenBank/DDBJ whole genome shotgun (WGS) entry which is preliminary data.</text>
</comment>
<evidence type="ECO:0000256" key="1">
    <source>
        <dbReference type="ARBA" id="ARBA00002254"/>
    </source>
</evidence>
<keyword evidence="7 10" id="KW-0283">Flagellar rotation</keyword>
<keyword evidence="6 10" id="KW-0812">Transmembrane</keyword>
<dbReference type="NCBIfam" id="NF005435">
    <property type="entry name" value="PRK07021.1"/>
    <property type="match status" value="1"/>
</dbReference>
<evidence type="ECO:0000256" key="5">
    <source>
        <dbReference type="ARBA" id="ARBA00022500"/>
    </source>
</evidence>
<dbReference type="EMBL" id="PIPJ01000001">
    <property type="protein sequence ID" value="RUO23203.1"/>
    <property type="molecule type" value="Genomic_DNA"/>
</dbReference>
<dbReference type="GO" id="GO:0006935">
    <property type="term" value="P:chemotaxis"/>
    <property type="evidence" value="ECO:0007669"/>
    <property type="project" value="UniProtKB-KW"/>
</dbReference>
<organism evidence="11 12">
    <name type="scientific">Aliidiomarina iranensis</name>
    <dbReference type="NCBI Taxonomy" id="1434071"/>
    <lineage>
        <taxon>Bacteria</taxon>
        <taxon>Pseudomonadati</taxon>
        <taxon>Pseudomonadota</taxon>
        <taxon>Gammaproteobacteria</taxon>
        <taxon>Alteromonadales</taxon>
        <taxon>Idiomarinaceae</taxon>
        <taxon>Aliidiomarina</taxon>
    </lineage>
</organism>
<keyword evidence="5 10" id="KW-0145">Chemotaxis</keyword>
<comment type="function">
    <text evidence="1 10">Controls the rotational direction of flagella during chemotaxis.</text>
</comment>
<evidence type="ECO:0000313" key="12">
    <source>
        <dbReference type="Proteomes" id="UP000288395"/>
    </source>
</evidence>